<evidence type="ECO:0000256" key="2">
    <source>
        <dbReference type="SAM" id="Phobius"/>
    </source>
</evidence>
<keyword evidence="4" id="KW-1185">Reference proteome</keyword>
<dbReference type="PANTHER" id="PTHR48433:SF1">
    <property type="entry name" value="OUTER ENVELOPE PROTEIN 61-LIKE"/>
    <property type="match status" value="1"/>
</dbReference>
<feature type="transmembrane region" description="Helical" evidence="2">
    <location>
        <begin position="330"/>
        <end position="349"/>
    </location>
</feature>
<comment type="caution">
    <text evidence="3">The sequence shown here is derived from an EMBL/GenBank/DDBJ whole genome shotgun (WGS) entry which is preliminary data.</text>
</comment>
<evidence type="ECO:0008006" key="5">
    <source>
        <dbReference type="Google" id="ProtNLM"/>
    </source>
</evidence>
<feature type="compositionally biased region" description="Basic and acidic residues" evidence="1">
    <location>
        <begin position="35"/>
        <end position="45"/>
    </location>
</feature>
<keyword evidence="2" id="KW-0812">Transmembrane</keyword>
<proteinExistence type="predicted"/>
<dbReference type="EMBL" id="JAUJYN010000009">
    <property type="protein sequence ID" value="KAK1264126.1"/>
    <property type="molecule type" value="Genomic_DNA"/>
</dbReference>
<evidence type="ECO:0000256" key="1">
    <source>
        <dbReference type="SAM" id="MobiDB-lite"/>
    </source>
</evidence>
<feature type="region of interest" description="Disordered" evidence="1">
    <location>
        <begin position="179"/>
        <end position="246"/>
    </location>
</feature>
<dbReference type="InterPro" id="IPR053319">
    <property type="entry name" value="OEP61"/>
</dbReference>
<feature type="compositionally biased region" description="Polar residues" evidence="1">
    <location>
        <begin position="193"/>
        <end position="221"/>
    </location>
</feature>
<reference evidence="3" key="2">
    <citation type="submission" date="2023-06" db="EMBL/GenBank/DDBJ databases">
        <authorList>
            <person name="Ma L."/>
            <person name="Liu K.-W."/>
            <person name="Li Z."/>
            <person name="Hsiao Y.-Y."/>
            <person name="Qi Y."/>
            <person name="Fu T."/>
            <person name="Tang G."/>
            <person name="Zhang D."/>
            <person name="Sun W.-H."/>
            <person name="Liu D.-K."/>
            <person name="Li Y."/>
            <person name="Chen G.-Z."/>
            <person name="Liu X.-D."/>
            <person name="Liao X.-Y."/>
            <person name="Jiang Y.-T."/>
            <person name="Yu X."/>
            <person name="Hao Y."/>
            <person name="Huang J."/>
            <person name="Zhao X.-W."/>
            <person name="Ke S."/>
            <person name="Chen Y.-Y."/>
            <person name="Wu W.-L."/>
            <person name="Hsu J.-L."/>
            <person name="Lin Y.-F."/>
            <person name="Huang M.-D."/>
            <person name="Li C.-Y."/>
            <person name="Huang L."/>
            <person name="Wang Z.-W."/>
            <person name="Zhao X."/>
            <person name="Zhong W.-Y."/>
            <person name="Peng D.-H."/>
            <person name="Ahmad S."/>
            <person name="Lan S."/>
            <person name="Zhang J.-S."/>
            <person name="Tsai W.-C."/>
            <person name="Van De Peer Y."/>
            <person name="Liu Z.-J."/>
        </authorList>
    </citation>
    <scope>NUCLEOTIDE SEQUENCE</scope>
    <source>
        <strain evidence="3">SCP</strain>
        <tissue evidence="3">Leaves</tissue>
    </source>
</reference>
<dbReference type="PANTHER" id="PTHR48433">
    <property type="entry name" value="OUTER ENVELOPE PROTEIN 61-LIKE"/>
    <property type="match status" value="1"/>
</dbReference>
<evidence type="ECO:0000313" key="4">
    <source>
        <dbReference type="Proteomes" id="UP001179952"/>
    </source>
</evidence>
<sequence>MKEGGQPQMTQGVIIEEITNEENKSIPSEVYRSLDAERSGRHPLDGGECSQYGQSHTQAPDLDSDYLQNFKDNPEAVRSFQKFLSNNPESLASLGSGGMSPEMLKVASDTINKMKPEEIQKMLEVASSLKGNSPFFPGAAADTSSNPVGLPPEMVKTATDMIGRMSEEERQQMFKVTSSLNDKSPYFPMGAAESNSQRSRSTIHSSGAVGTSGSDENSISGERNRNIGSSSSTIPSSRGSVQEQMTNPMKDPAMRQMLTSMMRSMSPEMMADMSQQFGIKLSKEEAEKAQQALSSLSPDSLEKMMLWAERAQKAAHHARRMKNWLLGRPGMILAICMLILAFILHQLGFMGS</sequence>
<evidence type="ECO:0000313" key="3">
    <source>
        <dbReference type="EMBL" id="KAK1264126.1"/>
    </source>
</evidence>
<keyword evidence="2" id="KW-0472">Membrane</keyword>
<keyword evidence="2" id="KW-1133">Transmembrane helix</keyword>
<name>A0AAV9AJV4_ACOGR</name>
<organism evidence="3 4">
    <name type="scientific">Acorus gramineus</name>
    <name type="common">Dwarf sweet flag</name>
    <dbReference type="NCBI Taxonomy" id="55184"/>
    <lineage>
        <taxon>Eukaryota</taxon>
        <taxon>Viridiplantae</taxon>
        <taxon>Streptophyta</taxon>
        <taxon>Embryophyta</taxon>
        <taxon>Tracheophyta</taxon>
        <taxon>Spermatophyta</taxon>
        <taxon>Magnoliopsida</taxon>
        <taxon>Liliopsida</taxon>
        <taxon>Acoraceae</taxon>
        <taxon>Acorus</taxon>
    </lineage>
</organism>
<gene>
    <name evidence="3" type="ORF">QJS04_geneDACA009398</name>
</gene>
<dbReference type="AlphaFoldDB" id="A0AAV9AJV4"/>
<dbReference type="Proteomes" id="UP001179952">
    <property type="component" value="Unassembled WGS sequence"/>
</dbReference>
<feature type="region of interest" description="Disordered" evidence="1">
    <location>
        <begin position="35"/>
        <end position="59"/>
    </location>
</feature>
<protein>
    <recommendedName>
        <fullName evidence="5">Outer envelope protein 61</fullName>
    </recommendedName>
</protein>
<accession>A0AAV9AJV4</accession>
<feature type="compositionally biased region" description="Low complexity" evidence="1">
    <location>
        <begin position="229"/>
        <end position="240"/>
    </location>
</feature>
<reference evidence="3" key="1">
    <citation type="journal article" date="2023" name="Nat. Commun.">
        <title>Diploid and tetraploid genomes of Acorus and the evolution of monocots.</title>
        <authorList>
            <person name="Ma L."/>
            <person name="Liu K.W."/>
            <person name="Li Z."/>
            <person name="Hsiao Y.Y."/>
            <person name="Qi Y."/>
            <person name="Fu T."/>
            <person name="Tang G.D."/>
            <person name="Zhang D."/>
            <person name="Sun W.H."/>
            <person name="Liu D.K."/>
            <person name="Li Y."/>
            <person name="Chen G.Z."/>
            <person name="Liu X.D."/>
            <person name="Liao X.Y."/>
            <person name="Jiang Y.T."/>
            <person name="Yu X."/>
            <person name="Hao Y."/>
            <person name="Huang J."/>
            <person name="Zhao X.W."/>
            <person name="Ke S."/>
            <person name="Chen Y.Y."/>
            <person name="Wu W.L."/>
            <person name="Hsu J.L."/>
            <person name="Lin Y.F."/>
            <person name="Huang M.D."/>
            <person name="Li C.Y."/>
            <person name="Huang L."/>
            <person name="Wang Z.W."/>
            <person name="Zhao X."/>
            <person name="Zhong W.Y."/>
            <person name="Peng D.H."/>
            <person name="Ahmad S."/>
            <person name="Lan S."/>
            <person name="Zhang J.S."/>
            <person name="Tsai W.C."/>
            <person name="Van de Peer Y."/>
            <person name="Liu Z.J."/>
        </authorList>
    </citation>
    <scope>NUCLEOTIDE SEQUENCE</scope>
    <source>
        <strain evidence="3">SCP</strain>
    </source>
</reference>